<dbReference type="RefSeq" id="XP_022285282.1">
    <property type="nucleotide sequence ID" value="XM_022429722.1"/>
</dbReference>
<protein>
    <submittedName>
        <fullName evidence="1">Uncharacterized protein</fullName>
    </submittedName>
</protein>
<organism evidence="1 2">
    <name type="scientific">Pochonia chlamydosporia 170</name>
    <dbReference type="NCBI Taxonomy" id="1380566"/>
    <lineage>
        <taxon>Eukaryota</taxon>
        <taxon>Fungi</taxon>
        <taxon>Dikarya</taxon>
        <taxon>Ascomycota</taxon>
        <taxon>Pezizomycotina</taxon>
        <taxon>Sordariomycetes</taxon>
        <taxon>Hypocreomycetidae</taxon>
        <taxon>Hypocreales</taxon>
        <taxon>Clavicipitaceae</taxon>
        <taxon>Pochonia</taxon>
    </lineage>
</organism>
<dbReference type="KEGG" id="pchm:VFPPC_18063"/>
<reference evidence="1 2" key="1">
    <citation type="journal article" date="2016" name="PLoS Pathog.">
        <title>Biosynthesis of antibiotic leucinostatins in bio-control fungus Purpureocillium lilacinum and their inhibition on phytophthora revealed by genome mining.</title>
        <authorList>
            <person name="Wang G."/>
            <person name="Liu Z."/>
            <person name="Lin R."/>
            <person name="Li E."/>
            <person name="Mao Z."/>
            <person name="Ling J."/>
            <person name="Yang Y."/>
            <person name="Yin W.B."/>
            <person name="Xie B."/>
        </authorList>
    </citation>
    <scope>NUCLEOTIDE SEQUENCE [LARGE SCALE GENOMIC DNA]</scope>
    <source>
        <strain evidence="1">170</strain>
    </source>
</reference>
<evidence type="ECO:0000313" key="2">
    <source>
        <dbReference type="Proteomes" id="UP000078397"/>
    </source>
</evidence>
<proteinExistence type="predicted"/>
<dbReference type="OrthoDB" id="4521980at2759"/>
<dbReference type="GeneID" id="33936934"/>
<dbReference type="STRING" id="1380566.A0A219APS6"/>
<dbReference type="EMBL" id="LSBJ02000006">
    <property type="protein sequence ID" value="OWT42808.1"/>
    <property type="molecule type" value="Genomic_DNA"/>
</dbReference>
<evidence type="ECO:0000313" key="1">
    <source>
        <dbReference type="EMBL" id="OWT42808.1"/>
    </source>
</evidence>
<comment type="caution">
    <text evidence="1">The sequence shown here is derived from an EMBL/GenBank/DDBJ whole genome shotgun (WGS) entry which is preliminary data.</text>
</comment>
<sequence>MIKGSIPQAMEDKWLCYSDAPDARGAIYVHLCRSWTMAEILVLQLQSANAVDTDQSWIITEITWARKEGKQDLGEEAAKEDAAEICNGVLKCDLPVEDESELDE</sequence>
<keyword evidence="2" id="KW-1185">Reference proteome</keyword>
<dbReference type="Proteomes" id="UP000078397">
    <property type="component" value="Unassembled WGS sequence"/>
</dbReference>
<accession>A0A219APS6</accession>
<dbReference type="AlphaFoldDB" id="A0A219APS6"/>
<name>A0A219APS6_METCM</name>
<gene>
    <name evidence="1" type="ORF">VFPPC_18063</name>
</gene>